<organism evidence="4 5">
    <name type="scientific">Paramuricea clavata</name>
    <name type="common">Red gorgonian</name>
    <name type="synonym">Violescent sea-whip</name>
    <dbReference type="NCBI Taxonomy" id="317549"/>
    <lineage>
        <taxon>Eukaryota</taxon>
        <taxon>Metazoa</taxon>
        <taxon>Cnidaria</taxon>
        <taxon>Anthozoa</taxon>
        <taxon>Octocorallia</taxon>
        <taxon>Malacalcyonacea</taxon>
        <taxon>Plexauridae</taxon>
        <taxon>Paramuricea</taxon>
    </lineage>
</organism>
<keyword evidence="2 3" id="KW-0238">DNA-binding</keyword>
<dbReference type="EMBL" id="CACRXK020005284">
    <property type="protein sequence ID" value="CAB4005706.1"/>
    <property type="molecule type" value="Genomic_DNA"/>
</dbReference>
<dbReference type="PANTHER" id="PTHR24329">
    <property type="entry name" value="HOMEOBOX PROTEIN ARISTALESS"/>
    <property type="match status" value="1"/>
</dbReference>
<evidence type="ECO:0000313" key="4">
    <source>
        <dbReference type="EMBL" id="CAB4005706.1"/>
    </source>
</evidence>
<proteinExistence type="predicted"/>
<dbReference type="GO" id="GO:0000981">
    <property type="term" value="F:DNA-binding transcription factor activity, RNA polymerase II-specific"/>
    <property type="evidence" value="ECO:0007669"/>
    <property type="project" value="TreeGrafter"/>
</dbReference>
<sequence>MTAFDNQENKTTSTFTGQVVGFAQPRGELVSPTISCTQLNVLCKRKREGDDVYEKIQKKKRRHRTVFTRYQLEQLELAYRVSQYPDVETRDSLARKVDLDEGRVQ</sequence>
<dbReference type="Pfam" id="PF00046">
    <property type="entry name" value="Homeodomain"/>
    <property type="match status" value="1"/>
</dbReference>
<evidence type="ECO:0000313" key="5">
    <source>
        <dbReference type="Proteomes" id="UP001152795"/>
    </source>
</evidence>
<dbReference type="PANTHER" id="PTHR24329:SF543">
    <property type="entry name" value="FI01017P-RELATED"/>
    <property type="match status" value="1"/>
</dbReference>
<keyword evidence="2 3" id="KW-0539">Nucleus</keyword>
<protein>
    <submittedName>
        <fullName evidence="4">Partial</fullName>
    </submittedName>
</protein>
<dbReference type="SMART" id="SM00389">
    <property type="entry name" value="HOX"/>
    <property type="match status" value="1"/>
</dbReference>
<dbReference type="SUPFAM" id="SSF46689">
    <property type="entry name" value="Homeodomain-like"/>
    <property type="match status" value="1"/>
</dbReference>
<evidence type="ECO:0000256" key="3">
    <source>
        <dbReference type="RuleBase" id="RU000682"/>
    </source>
</evidence>
<dbReference type="InterPro" id="IPR050649">
    <property type="entry name" value="Paired_Homeobox_TFs"/>
</dbReference>
<dbReference type="PROSITE" id="PS50071">
    <property type="entry name" value="HOMEOBOX_2"/>
    <property type="match status" value="1"/>
</dbReference>
<dbReference type="AlphaFoldDB" id="A0A7D9EAD4"/>
<evidence type="ECO:0000256" key="2">
    <source>
        <dbReference type="PROSITE-ProRule" id="PRU00108"/>
    </source>
</evidence>
<dbReference type="GO" id="GO:0005634">
    <property type="term" value="C:nucleus"/>
    <property type="evidence" value="ECO:0007669"/>
    <property type="project" value="UniProtKB-SubCell"/>
</dbReference>
<dbReference type="Proteomes" id="UP001152795">
    <property type="component" value="Unassembled WGS sequence"/>
</dbReference>
<comment type="subcellular location">
    <subcellularLocation>
        <location evidence="1 2 3">Nucleus</location>
    </subcellularLocation>
</comment>
<reference evidence="4" key="1">
    <citation type="submission" date="2020-04" db="EMBL/GenBank/DDBJ databases">
        <authorList>
            <person name="Alioto T."/>
            <person name="Alioto T."/>
            <person name="Gomez Garrido J."/>
        </authorList>
    </citation>
    <scope>NUCLEOTIDE SEQUENCE</scope>
    <source>
        <strain evidence="4">A484AB</strain>
    </source>
</reference>
<dbReference type="InterPro" id="IPR009057">
    <property type="entry name" value="Homeodomain-like_sf"/>
</dbReference>
<gene>
    <name evidence="4" type="ORF">PACLA_8A088402</name>
</gene>
<dbReference type="GO" id="GO:0000977">
    <property type="term" value="F:RNA polymerase II transcription regulatory region sequence-specific DNA binding"/>
    <property type="evidence" value="ECO:0007669"/>
    <property type="project" value="TreeGrafter"/>
</dbReference>
<keyword evidence="2 3" id="KW-0371">Homeobox</keyword>
<dbReference type="OrthoDB" id="6159439at2759"/>
<dbReference type="Gene3D" id="1.10.10.60">
    <property type="entry name" value="Homeodomain-like"/>
    <property type="match status" value="1"/>
</dbReference>
<name>A0A7D9EAD4_PARCT</name>
<accession>A0A7D9EAD4</accession>
<dbReference type="InterPro" id="IPR001356">
    <property type="entry name" value="HD"/>
</dbReference>
<feature type="non-terminal residue" evidence="4">
    <location>
        <position position="105"/>
    </location>
</feature>
<comment type="caution">
    <text evidence="4">The sequence shown here is derived from an EMBL/GenBank/DDBJ whole genome shotgun (WGS) entry which is preliminary data.</text>
</comment>
<keyword evidence="5" id="KW-1185">Reference proteome</keyword>
<dbReference type="CDD" id="cd00086">
    <property type="entry name" value="homeodomain"/>
    <property type="match status" value="1"/>
</dbReference>
<evidence type="ECO:0000256" key="1">
    <source>
        <dbReference type="ARBA" id="ARBA00004123"/>
    </source>
</evidence>